<reference evidence="4" key="1">
    <citation type="submission" date="2016-06" db="UniProtKB">
        <authorList>
            <consortium name="WormBaseParasite"/>
        </authorList>
    </citation>
    <scope>IDENTIFICATION</scope>
</reference>
<sequence length="73" mass="8233">MVREESEQTLPSPHGFPSGYVKCERSDKRKAVMDYHGHSVVNVSILQDATTSHLAAPLIHRDRSSSLTDKYHK</sequence>
<gene>
    <name evidence="2" type="ORF">GPUH_LOCUS10009</name>
</gene>
<accession>A0A183DMR6</accession>
<reference evidence="2 3" key="2">
    <citation type="submission" date="2018-11" db="EMBL/GenBank/DDBJ databases">
        <authorList>
            <consortium name="Pathogen Informatics"/>
        </authorList>
    </citation>
    <scope>NUCLEOTIDE SEQUENCE [LARGE SCALE GENOMIC DNA]</scope>
</reference>
<proteinExistence type="predicted"/>
<evidence type="ECO:0000313" key="4">
    <source>
        <dbReference type="WBParaSite" id="GPUH_0001001801-mRNA-1"/>
    </source>
</evidence>
<evidence type="ECO:0000313" key="3">
    <source>
        <dbReference type="Proteomes" id="UP000271098"/>
    </source>
</evidence>
<keyword evidence="3" id="KW-1185">Reference proteome</keyword>
<organism evidence="4">
    <name type="scientific">Gongylonema pulchrum</name>
    <dbReference type="NCBI Taxonomy" id="637853"/>
    <lineage>
        <taxon>Eukaryota</taxon>
        <taxon>Metazoa</taxon>
        <taxon>Ecdysozoa</taxon>
        <taxon>Nematoda</taxon>
        <taxon>Chromadorea</taxon>
        <taxon>Rhabditida</taxon>
        <taxon>Spirurina</taxon>
        <taxon>Spiruromorpha</taxon>
        <taxon>Spiruroidea</taxon>
        <taxon>Gongylonematidae</taxon>
        <taxon>Gongylonema</taxon>
    </lineage>
</organism>
<dbReference type="AlphaFoldDB" id="A0A183DMR6"/>
<name>A0A183DMR6_9BILA</name>
<feature type="region of interest" description="Disordered" evidence="1">
    <location>
        <begin position="1"/>
        <end position="21"/>
    </location>
</feature>
<evidence type="ECO:0000256" key="1">
    <source>
        <dbReference type="SAM" id="MobiDB-lite"/>
    </source>
</evidence>
<evidence type="ECO:0000313" key="2">
    <source>
        <dbReference type="EMBL" id="VDK80721.1"/>
    </source>
</evidence>
<dbReference type="WBParaSite" id="GPUH_0001001801-mRNA-1">
    <property type="protein sequence ID" value="GPUH_0001001801-mRNA-1"/>
    <property type="gene ID" value="GPUH_0001001801"/>
</dbReference>
<protein>
    <submittedName>
        <fullName evidence="2 4">Uncharacterized protein</fullName>
    </submittedName>
</protein>
<dbReference type="EMBL" id="UYRT01035692">
    <property type="protein sequence ID" value="VDK80721.1"/>
    <property type="molecule type" value="Genomic_DNA"/>
</dbReference>
<dbReference type="Proteomes" id="UP000271098">
    <property type="component" value="Unassembled WGS sequence"/>
</dbReference>